<dbReference type="PANTHER" id="PTHR42730:SF1">
    <property type="entry name" value="2-OXOGLUTARATE SYNTHASE SUBUNIT KORC"/>
    <property type="match status" value="1"/>
</dbReference>
<sequence length="186" mass="20097">MLEEFYIAGFGGQGALSTGQLLAHAGLMEGKFVSYVPFYGVQKRGGMANCGVSISDRQISCPIVTEPTVLVAMNNSSLERYENTVVSGGLVVANRSLVDVPVKRKDIRAVPVYANLEAENLGDSRVANNIILGALLELTGIVSIKAVEDSLRIVLPERHHEMIPVNVKALKRGVELAKEYKTSVKE</sequence>
<name>A0A101HQC2_9FIRM</name>
<dbReference type="SUPFAM" id="SSF53323">
    <property type="entry name" value="Pyruvate-ferredoxin oxidoreductase, PFOR, domain III"/>
    <property type="match status" value="1"/>
</dbReference>
<keyword evidence="1" id="KW-0560">Oxidoreductase</keyword>
<protein>
    <submittedName>
        <fullName evidence="3">Pyruvate:ferredoxin oxidoreductase gamma subunit</fullName>
    </submittedName>
</protein>
<accession>A0A101HQC2</accession>
<gene>
    <name evidence="3" type="ORF">XD97_0752</name>
</gene>
<reference evidence="4" key="1">
    <citation type="journal article" date="2015" name="MBio">
        <title>Genome-Resolved Metagenomic Analysis Reveals Roles for Candidate Phyla and Other Microbial Community Members in Biogeochemical Transformations in Oil Reservoirs.</title>
        <authorList>
            <person name="Hu P."/>
            <person name="Tom L."/>
            <person name="Singh A."/>
            <person name="Thomas B.C."/>
            <person name="Baker B.J."/>
            <person name="Piceno Y.M."/>
            <person name="Andersen G.L."/>
            <person name="Banfield J.F."/>
        </authorList>
    </citation>
    <scope>NUCLEOTIDE SEQUENCE [LARGE SCALE GENOMIC DNA]</scope>
</reference>
<proteinExistence type="predicted"/>
<evidence type="ECO:0000256" key="1">
    <source>
        <dbReference type="ARBA" id="ARBA00023002"/>
    </source>
</evidence>
<evidence type="ECO:0000313" key="3">
    <source>
        <dbReference type="EMBL" id="KUK80993.1"/>
    </source>
</evidence>
<dbReference type="PANTHER" id="PTHR42730">
    <property type="entry name" value="2-OXOGLUTARATE SYNTHASE SUBUNIT KORC"/>
    <property type="match status" value="1"/>
</dbReference>
<evidence type="ECO:0000313" key="4">
    <source>
        <dbReference type="Proteomes" id="UP000054705"/>
    </source>
</evidence>
<comment type="caution">
    <text evidence="3">The sequence shown here is derived from an EMBL/GenBank/DDBJ whole genome shotgun (WGS) entry which is preliminary data.</text>
</comment>
<dbReference type="GO" id="GO:0016903">
    <property type="term" value="F:oxidoreductase activity, acting on the aldehyde or oxo group of donors"/>
    <property type="evidence" value="ECO:0007669"/>
    <property type="project" value="InterPro"/>
</dbReference>
<feature type="domain" description="Pyruvate/ketoisovalerate oxidoreductase catalytic" evidence="2">
    <location>
        <begin position="11"/>
        <end position="175"/>
    </location>
</feature>
<dbReference type="EMBL" id="LGGS01000185">
    <property type="protein sequence ID" value="KUK80993.1"/>
    <property type="molecule type" value="Genomic_DNA"/>
</dbReference>
<dbReference type="Pfam" id="PF01558">
    <property type="entry name" value="POR"/>
    <property type="match status" value="1"/>
</dbReference>
<dbReference type="InterPro" id="IPR052554">
    <property type="entry name" value="2-oxoglutarate_synth_KorC"/>
</dbReference>
<dbReference type="Gene3D" id="3.40.920.10">
    <property type="entry name" value="Pyruvate-ferredoxin oxidoreductase, PFOR, domain III"/>
    <property type="match status" value="1"/>
</dbReference>
<organism evidence="3 4">
    <name type="scientific">Pelotomaculum thermopropionicum</name>
    <dbReference type="NCBI Taxonomy" id="110500"/>
    <lineage>
        <taxon>Bacteria</taxon>
        <taxon>Bacillati</taxon>
        <taxon>Bacillota</taxon>
        <taxon>Clostridia</taxon>
        <taxon>Eubacteriales</taxon>
        <taxon>Desulfotomaculaceae</taxon>
        <taxon>Pelotomaculum</taxon>
    </lineage>
</organism>
<dbReference type="Proteomes" id="UP000054705">
    <property type="component" value="Unassembled WGS sequence"/>
</dbReference>
<dbReference type="InterPro" id="IPR019752">
    <property type="entry name" value="Pyrv/ketoisovalerate_OxRed_cat"/>
</dbReference>
<evidence type="ECO:0000259" key="2">
    <source>
        <dbReference type="Pfam" id="PF01558"/>
    </source>
</evidence>
<dbReference type="InterPro" id="IPR002869">
    <property type="entry name" value="Pyrv_flavodox_OxRed_cen"/>
</dbReference>
<dbReference type="AlphaFoldDB" id="A0A101HQC2"/>
<keyword evidence="3" id="KW-0670">Pyruvate</keyword>